<proteinExistence type="predicted"/>
<dbReference type="GO" id="GO:0016787">
    <property type="term" value="F:hydrolase activity"/>
    <property type="evidence" value="ECO:0007669"/>
    <property type="project" value="UniProtKB-KW"/>
</dbReference>
<reference evidence="3" key="1">
    <citation type="journal article" date="2019" name="Int. J. Syst. Evol. Microbiol.">
        <title>The Global Catalogue of Microorganisms (GCM) 10K type strain sequencing project: providing services to taxonomists for standard genome sequencing and annotation.</title>
        <authorList>
            <consortium name="The Broad Institute Genomics Platform"/>
            <consortium name="The Broad Institute Genome Sequencing Center for Infectious Disease"/>
            <person name="Wu L."/>
            <person name="Ma J."/>
        </authorList>
    </citation>
    <scope>NUCLEOTIDE SEQUENCE [LARGE SCALE GENOMIC DNA]</scope>
    <source>
        <strain evidence="3">KCTC 52231</strain>
    </source>
</reference>
<keyword evidence="2" id="KW-0378">Hydrolase</keyword>
<organism evidence="2 3">
    <name type="scientific">Ciceribacter thiooxidans</name>
    <dbReference type="NCBI Taxonomy" id="1969821"/>
    <lineage>
        <taxon>Bacteria</taxon>
        <taxon>Pseudomonadati</taxon>
        <taxon>Pseudomonadota</taxon>
        <taxon>Alphaproteobacteria</taxon>
        <taxon>Hyphomicrobiales</taxon>
        <taxon>Rhizobiaceae</taxon>
        <taxon>Ciceribacter</taxon>
    </lineage>
</organism>
<keyword evidence="3" id="KW-1185">Reference proteome</keyword>
<dbReference type="InterPro" id="IPR002711">
    <property type="entry name" value="HNH"/>
</dbReference>
<keyword evidence="2" id="KW-0255">Endonuclease</keyword>
<evidence type="ECO:0000313" key="2">
    <source>
        <dbReference type="EMBL" id="MFC3164125.1"/>
    </source>
</evidence>
<dbReference type="RefSeq" id="WP_182307187.1">
    <property type="nucleotide sequence ID" value="NZ_CP059896.1"/>
</dbReference>
<dbReference type="GO" id="GO:0004519">
    <property type="term" value="F:endonuclease activity"/>
    <property type="evidence" value="ECO:0007669"/>
    <property type="project" value="UniProtKB-KW"/>
</dbReference>
<dbReference type="EC" id="3.1.-.-" evidence="2"/>
<name>A0ABV7I0J1_9HYPH</name>
<keyword evidence="2" id="KW-0540">Nuclease</keyword>
<evidence type="ECO:0000313" key="3">
    <source>
        <dbReference type="Proteomes" id="UP001595647"/>
    </source>
</evidence>
<dbReference type="Pfam" id="PF01844">
    <property type="entry name" value="HNH"/>
    <property type="match status" value="1"/>
</dbReference>
<dbReference type="EMBL" id="JBHRTG010000019">
    <property type="protein sequence ID" value="MFC3164125.1"/>
    <property type="molecule type" value="Genomic_DNA"/>
</dbReference>
<sequence>MSKWPYSTAAWRDLRHAKLSATPLCEVCIRREVVEPANVVDHVVAINKGGEPFPPLSGLMSMCEPCHNIKTNAVDHPNASCHRRAYKGFDVDGNPIDPDGWERSDGPLCGDVRPAAFQGREVTGRGPAWDTREDLVLKFSDKEGDRWV</sequence>
<accession>A0ABV7I0J1</accession>
<feature type="domain" description="HNH" evidence="1">
    <location>
        <begin position="25"/>
        <end position="72"/>
    </location>
</feature>
<evidence type="ECO:0000259" key="1">
    <source>
        <dbReference type="Pfam" id="PF01844"/>
    </source>
</evidence>
<comment type="caution">
    <text evidence="2">The sequence shown here is derived from an EMBL/GenBank/DDBJ whole genome shotgun (WGS) entry which is preliminary data.</text>
</comment>
<dbReference type="Proteomes" id="UP001595647">
    <property type="component" value="Unassembled WGS sequence"/>
</dbReference>
<protein>
    <submittedName>
        <fullName evidence="2">HNH endonuclease signature motif containing protein</fullName>
        <ecNumber evidence="2">3.1.-.-</ecNumber>
    </submittedName>
</protein>
<gene>
    <name evidence="2" type="ORF">ACFOHV_12660</name>
</gene>